<dbReference type="EC" id="1.1.1.292" evidence="4"/>
<proteinExistence type="predicted"/>
<dbReference type="InterPro" id="IPR050463">
    <property type="entry name" value="Gfo/Idh/MocA_oxidrdct_glycsds"/>
</dbReference>
<dbReference type="Gene3D" id="3.30.360.10">
    <property type="entry name" value="Dihydrodipicolinate Reductase, domain 2"/>
    <property type="match status" value="1"/>
</dbReference>
<protein>
    <submittedName>
        <fullName evidence="4">1,5-anhydro-D-fructose reductase</fullName>
        <ecNumber evidence="4">1.1.1.292</ecNumber>
    </submittedName>
</protein>
<evidence type="ECO:0000313" key="4">
    <source>
        <dbReference type="EMBL" id="TWU48694.1"/>
    </source>
</evidence>
<evidence type="ECO:0000313" key="5">
    <source>
        <dbReference type="Proteomes" id="UP000318288"/>
    </source>
</evidence>
<dbReference type="InterPro" id="IPR000683">
    <property type="entry name" value="Gfo/Idh/MocA-like_OxRdtase_N"/>
</dbReference>
<accession>A0A5C6EJI3</accession>
<dbReference type="Gene3D" id="3.40.50.720">
    <property type="entry name" value="NAD(P)-binding Rossmann-like Domain"/>
    <property type="match status" value="1"/>
</dbReference>
<dbReference type="GO" id="GO:0000166">
    <property type="term" value="F:nucleotide binding"/>
    <property type="evidence" value="ECO:0007669"/>
    <property type="project" value="InterPro"/>
</dbReference>
<dbReference type="AlphaFoldDB" id="A0A5C6EJI3"/>
<dbReference type="InterPro" id="IPR055170">
    <property type="entry name" value="GFO_IDH_MocA-like_dom"/>
</dbReference>
<gene>
    <name evidence="4" type="primary">afr_4</name>
    <name evidence="4" type="ORF">Poly51_45950</name>
</gene>
<evidence type="ECO:0000259" key="2">
    <source>
        <dbReference type="Pfam" id="PF01408"/>
    </source>
</evidence>
<comment type="caution">
    <text evidence="4">The sequence shown here is derived from an EMBL/GenBank/DDBJ whole genome shotgun (WGS) entry which is preliminary data.</text>
</comment>
<evidence type="ECO:0000256" key="1">
    <source>
        <dbReference type="ARBA" id="ARBA00023002"/>
    </source>
</evidence>
<dbReference type="SUPFAM" id="SSF51735">
    <property type="entry name" value="NAD(P)-binding Rossmann-fold domains"/>
    <property type="match status" value="1"/>
</dbReference>
<dbReference type="Pfam" id="PF01408">
    <property type="entry name" value="GFO_IDH_MocA"/>
    <property type="match status" value="1"/>
</dbReference>
<keyword evidence="1 4" id="KW-0560">Oxidoreductase</keyword>
<name>A0A5C6EJI3_9BACT</name>
<dbReference type="EMBL" id="SJPW01000006">
    <property type="protein sequence ID" value="TWU48694.1"/>
    <property type="molecule type" value="Genomic_DNA"/>
</dbReference>
<dbReference type="OrthoDB" id="9815825at2"/>
<feature type="domain" description="Gfo/Idh/MocA-like oxidoreductase N-terminal" evidence="2">
    <location>
        <begin position="17"/>
        <end position="132"/>
    </location>
</feature>
<dbReference type="Pfam" id="PF22725">
    <property type="entry name" value="GFO_IDH_MocA_C3"/>
    <property type="match status" value="1"/>
</dbReference>
<feature type="domain" description="GFO/IDH/MocA-like oxidoreductase" evidence="3">
    <location>
        <begin position="142"/>
        <end position="288"/>
    </location>
</feature>
<dbReference type="RefSeq" id="WP_146460195.1">
    <property type="nucleotide sequence ID" value="NZ_SJPW01000006.1"/>
</dbReference>
<dbReference type="SUPFAM" id="SSF55347">
    <property type="entry name" value="Glyceraldehyde-3-phosphate dehydrogenase-like, C-terminal domain"/>
    <property type="match status" value="1"/>
</dbReference>
<organism evidence="4 5">
    <name type="scientific">Rubripirellula tenax</name>
    <dbReference type="NCBI Taxonomy" id="2528015"/>
    <lineage>
        <taxon>Bacteria</taxon>
        <taxon>Pseudomonadati</taxon>
        <taxon>Planctomycetota</taxon>
        <taxon>Planctomycetia</taxon>
        <taxon>Pirellulales</taxon>
        <taxon>Pirellulaceae</taxon>
        <taxon>Rubripirellula</taxon>
    </lineage>
</organism>
<keyword evidence="5" id="KW-1185">Reference proteome</keyword>
<dbReference type="PANTHER" id="PTHR43818:SF11">
    <property type="entry name" value="BCDNA.GH03377"/>
    <property type="match status" value="1"/>
</dbReference>
<dbReference type="Proteomes" id="UP000318288">
    <property type="component" value="Unassembled WGS sequence"/>
</dbReference>
<dbReference type="PANTHER" id="PTHR43818">
    <property type="entry name" value="BCDNA.GH03377"/>
    <property type="match status" value="1"/>
</dbReference>
<dbReference type="InterPro" id="IPR036291">
    <property type="entry name" value="NAD(P)-bd_dom_sf"/>
</dbReference>
<sequence>MTDTANDLSTKRKPTAVVVGTGFIGPVHVEALGRTGVDVIGILGSTPQKSIAAAKSLGLARGYASLDEVLADDSVDSVHLTTPNRFHFEQATAVIKAGKHVMCEKPLAMNSEQSQQLVELAERSGVVAGVAYNIRFYPLCHEAAARVSAPDFGDVLHITGSYVQDWLLKETDFNWRVMADVGGALRAVADIGTHWLDLVQFISGNKIVAVCADLQTVHATRQRQVGGSLTFSDDASGETEPVSIDTEDAGSILLRFADGSRGCLHVSQVTAGRKNCLRYEIAGSKQALSWNSEQPNSLWIGHRDRPGEQLVRDPAMMHPSAGGIANYPGGHCEGFPDTFKQLFKSFYGYIDAGDLSAPRPFPTFADGHREVLLCEAILDSHRQQTWVSCGC</sequence>
<reference evidence="4 5" key="1">
    <citation type="submission" date="2019-02" db="EMBL/GenBank/DDBJ databases">
        <title>Deep-cultivation of Planctomycetes and their phenomic and genomic characterization uncovers novel biology.</title>
        <authorList>
            <person name="Wiegand S."/>
            <person name="Jogler M."/>
            <person name="Boedeker C."/>
            <person name="Pinto D."/>
            <person name="Vollmers J."/>
            <person name="Rivas-Marin E."/>
            <person name="Kohn T."/>
            <person name="Peeters S.H."/>
            <person name="Heuer A."/>
            <person name="Rast P."/>
            <person name="Oberbeckmann S."/>
            <person name="Bunk B."/>
            <person name="Jeske O."/>
            <person name="Meyerdierks A."/>
            <person name="Storesund J.E."/>
            <person name="Kallscheuer N."/>
            <person name="Luecker S."/>
            <person name="Lage O.M."/>
            <person name="Pohl T."/>
            <person name="Merkel B.J."/>
            <person name="Hornburger P."/>
            <person name="Mueller R.-W."/>
            <person name="Bruemmer F."/>
            <person name="Labrenz M."/>
            <person name="Spormann A.M."/>
            <person name="Op Den Camp H."/>
            <person name="Overmann J."/>
            <person name="Amann R."/>
            <person name="Jetten M.S.M."/>
            <person name="Mascher T."/>
            <person name="Medema M.H."/>
            <person name="Devos D.P."/>
            <person name="Kaster A.-K."/>
            <person name="Ovreas L."/>
            <person name="Rohde M."/>
            <person name="Galperin M.Y."/>
            <person name="Jogler C."/>
        </authorList>
    </citation>
    <scope>NUCLEOTIDE SEQUENCE [LARGE SCALE GENOMIC DNA]</scope>
    <source>
        <strain evidence="4 5">Poly51</strain>
    </source>
</reference>
<evidence type="ECO:0000259" key="3">
    <source>
        <dbReference type="Pfam" id="PF22725"/>
    </source>
</evidence>
<dbReference type="GO" id="GO:0033712">
    <property type="term" value="F:1,5-anhydro-D-fructose reductase (1,5-anhydro-D-mannitol-forming) activity"/>
    <property type="evidence" value="ECO:0007669"/>
    <property type="project" value="UniProtKB-EC"/>
</dbReference>